<name>B7KH23_GLOC7</name>
<organism evidence="2 3">
    <name type="scientific">Gloeothece citriformis (strain PCC 7424)</name>
    <name type="common">Cyanothece sp. (strain PCC 7424)</name>
    <dbReference type="NCBI Taxonomy" id="65393"/>
    <lineage>
        <taxon>Bacteria</taxon>
        <taxon>Bacillati</taxon>
        <taxon>Cyanobacteriota</taxon>
        <taxon>Cyanophyceae</taxon>
        <taxon>Oscillatoriophycideae</taxon>
        <taxon>Chroococcales</taxon>
        <taxon>Aphanothecaceae</taxon>
        <taxon>Gloeothece</taxon>
        <taxon>Gloeothece citriformis</taxon>
    </lineage>
</organism>
<gene>
    <name evidence="2" type="ordered locus">PCC7424_5160</name>
</gene>
<dbReference type="HOGENOM" id="CLU_3042579_0_0_3"/>
<protein>
    <submittedName>
        <fullName evidence="2">Uncharacterized protein</fullName>
    </submittedName>
</protein>
<sequence>MKKNTPLTLVEIIVIGGILLAFIYPLFSSSEEEESTLLNKIIDGQLNTSLKNNV</sequence>
<evidence type="ECO:0000313" key="3">
    <source>
        <dbReference type="Proteomes" id="UP000002384"/>
    </source>
</evidence>
<dbReference type="KEGG" id="cyc:PCC7424_5160"/>
<dbReference type="STRING" id="65393.PCC7424_5160"/>
<evidence type="ECO:0000313" key="2">
    <source>
        <dbReference type="EMBL" id="ACK73510.1"/>
    </source>
</evidence>
<keyword evidence="1" id="KW-1133">Transmembrane helix</keyword>
<feature type="transmembrane region" description="Helical" evidence="1">
    <location>
        <begin position="7"/>
        <end position="27"/>
    </location>
</feature>
<keyword evidence="3" id="KW-1185">Reference proteome</keyword>
<dbReference type="AlphaFoldDB" id="B7KH23"/>
<keyword evidence="1" id="KW-0472">Membrane</keyword>
<dbReference type="EMBL" id="CP001291">
    <property type="protein sequence ID" value="ACK73510.1"/>
    <property type="molecule type" value="Genomic_DNA"/>
</dbReference>
<reference evidence="3" key="1">
    <citation type="journal article" date="2011" name="MBio">
        <title>Novel metabolic attributes of the genus Cyanothece, comprising a group of unicellular nitrogen-fixing Cyanobacteria.</title>
        <authorList>
            <person name="Bandyopadhyay A."/>
            <person name="Elvitigala T."/>
            <person name="Welsh E."/>
            <person name="Stockel J."/>
            <person name="Liberton M."/>
            <person name="Min H."/>
            <person name="Sherman L.A."/>
            <person name="Pakrasi H.B."/>
        </authorList>
    </citation>
    <scope>NUCLEOTIDE SEQUENCE [LARGE SCALE GENOMIC DNA]</scope>
    <source>
        <strain evidence="3">PCC 7424</strain>
    </source>
</reference>
<dbReference type="Proteomes" id="UP000002384">
    <property type="component" value="Chromosome"/>
</dbReference>
<proteinExistence type="predicted"/>
<accession>B7KH23</accession>
<dbReference type="RefSeq" id="WP_015957090.1">
    <property type="nucleotide sequence ID" value="NC_011729.1"/>
</dbReference>
<keyword evidence="1" id="KW-0812">Transmembrane</keyword>
<evidence type="ECO:0000256" key="1">
    <source>
        <dbReference type="SAM" id="Phobius"/>
    </source>
</evidence>